<gene>
    <name evidence="1" type="ORF">BO86DRAFT_127685</name>
</gene>
<dbReference type="RefSeq" id="XP_025526226.1">
    <property type="nucleotide sequence ID" value="XM_025666080.1"/>
</dbReference>
<proteinExistence type="predicted"/>
<evidence type="ECO:0000313" key="2">
    <source>
        <dbReference type="Proteomes" id="UP000249497"/>
    </source>
</evidence>
<accession>A0A8T8WY55</accession>
<dbReference type="GeneID" id="37169772"/>
<name>A0A8T8WY55_ASPJA</name>
<keyword evidence="2" id="KW-1185">Reference proteome</keyword>
<protein>
    <submittedName>
        <fullName evidence="1">Uncharacterized protein</fullName>
    </submittedName>
</protein>
<organism evidence="1 2">
    <name type="scientific">Aspergillus japonicus CBS 114.51</name>
    <dbReference type="NCBI Taxonomy" id="1448312"/>
    <lineage>
        <taxon>Eukaryota</taxon>
        <taxon>Fungi</taxon>
        <taxon>Dikarya</taxon>
        <taxon>Ascomycota</taxon>
        <taxon>Pezizomycotina</taxon>
        <taxon>Eurotiomycetes</taxon>
        <taxon>Eurotiomycetidae</taxon>
        <taxon>Eurotiales</taxon>
        <taxon>Aspergillaceae</taxon>
        <taxon>Aspergillus</taxon>
        <taxon>Aspergillus subgen. Circumdati</taxon>
    </lineage>
</organism>
<sequence length="136" mass="14709">MGLWLRRAVTTARPALSQLGSGILDPGSHGIHVAALIAFPRIPILCSGSGTRQVDTVVQPPAPQKRRLISAIHLAWLAHALLITPIIKYSNLQGSYAYYGMSFVAAIDPSNNQVCHISALVVHDGFSRSRRTQSDE</sequence>
<evidence type="ECO:0000313" key="1">
    <source>
        <dbReference type="EMBL" id="RAH80332.1"/>
    </source>
</evidence>
<dbReference type="Proteomes" id="UP000249497">
    <property type="component" value="Unassembled WGS sequence"/>
</dbReference>
<reference evidence="1 2" key="1">
    <citation type="submission" date="2018-02" db="EMBL/GenBank/DDBJ databases">
        <title>The genomes of Aspergillus section Nigri reveals drivers in fungal speciation.</title>
        <authorList>
            <consortium name="DOE Joint Genome Institute"/>
            <person name="Vesth T.C."/>
            <person name="Nybo J."/>
            <person name="Theobald S."/>
            <person name="Brandl J."/>
            <person name="Frisvad J.C."/>
            <person name="Nielsen K.F."/>
            <person name="Lyhne E.K."/>
            <person name="Kogle M.E."/>
            <person name="Kuo A."/>
            <person name="Riley R."/>
            <person name="Clum A."/>
            <person name="Nolan M."/>
            <person name="Lipzen A."/>
            <person name="Salamov A."/>
            <person name="Henrissat B."/>
            <person name="Wiebenga A."/>
            <person name="De vries R.P."/>
            <person name="Grigoriev I.V."/>
            <person name="Mortensen U.H."/>
            <person name="Andersen M.R."/>
            <person name="Baker S.E."/>
        </authorList>
    </citation>
    <scope>NUCLEOTIDE SEQUENCE [LARGE SCALE GENOMIC DNA]</scope>
    <source>
        <strain evidence="1 2">CBS 114.51</strain>
    </source>
</reference>
<dbReference type="AlphaFoldDB" id="A0A8T8WY55"/>
<dbReference type="EMBL" id="KZ824804">
    <property type="protein sequence ID" value="RAH80332.1"/>
    <property type="molecule type" value="Genomic_DNA"/>
</dbReference>